<dbReference type="SUPFAM" id="SSF57362">
    <property type="entry name" value="BPTI-like"/>
    <property type="match status" value="1"/>
</dbReference>
<dbReference type="Proteomes" id="UP000275846">
    <property type="component" value="Unassembled WGS sequence"/>
</dbReference>
<dbReference type="GO" id="GO:0004867">
    <property type="term" value="F:serine-type endopeptidase inhibitor activity"/>
    <property type="evidence" value="ECO:0007669"/>
    <property type="project" value="InterPro"/>
</dbReference>
<evidence type="ECO:0000313" key="4">
    <source>
        <dbReference type="Proteomes" id="UP000275846"/>
    </source>
</evidence>
<keyword evidence="4" id="KW-1185">Reference proteome</keyword>
<dbReference type="InterPro" id="IPR050098">
    <property type="entry name" value="TFPI/VKTCI-like"/>
</dbReference>
<evidence type="ECO:0000256" key="1">
    <source>
        <dbReference type="ARBA" id="ARBA00023157"/>
    </source>
</evidence>
<dbReference type="PANTHER" id="PTHR10083">
    <property type="entry name" value="KUNITZ-TYPE PROTEASE INHIBITOR-RELATED"/>
    <property type="match status" value="1"/>
</dbReference>
<dbReference type="CDD" id="cd00109">
    <property type="entry name" value="Kunitz-type"/>
    <property type="match status" value="1"/>
</dbReference>
<dbReference type="InterPro" id="IPR036880">
    <property type="entry name" value="Kunitz_BPTI_sf"/>
</dbReference>
<dbReference type="AlphaFoldDB" id="A0A3P7CGK4"/>
<dbReference type="STRING" id="70667.A0A3P7CGK4"/>
<dbReference type="Gene3D" id="4.10.410.10">
    <property type="entry name" value="Pancreatic trypsin inhibitor Kunitz domain"/>
    <property type="match status" value="1"/>
</dbReference>
<organism evidence="3 4">
    <name type="scientific">Schistocephalus solidus</name>
    <name type="common">Tapeworm</name>
    <dbReference type="NCBI Taxonomy" id="70667"/>
    <lineage>
        <taxon>Eukaryota</taxon>
        <taxon>Metazoa</taxon>
        <taxon>Spiralia</taxon>
        <taxon>Lophotrochozoa</taxon>
        <taxon>Platyhelminthes</taxon>
        <taxon>Cestoda</taxon>
        <taxon>Eucestoda</taxon>
        <taxon>Diphyllobothriidea</taxon>
        <taxon>Diphyllobothriidae</taxon>
        <taxon>Schistocephalus</taxon>
    </lineage>
</organism>
<dbReference type="InterPro" id="IPR020901">
    <property type="entry name" value="Prtase_inh_Kunz-CS"/>
</dbReference>
<dbReference type="FunFam" id="4.10.410.10:FF:000020">
    <property type="entry name" value="Collagen, type VI, alpha 3"/>
    <property type="match status" value="1"/>
</dbReference>
<dbReference type="SMART" id="SM00131">
    <property type="entry name" value="KU"/>
    <property type="match status" value="1"/>
</dbReference>
<name>A0A3P7CGK4_SCHSO</name>
<accession>A0A3P7CGK4</accession>
<gene>
    <name evidence="3" type="ORF">SSLN_LOCUS10467</name>
</gene>
<dbReference type="PROSITE" id="PS50279">
    <property type="entry name" value="BPTI_KUNITZ_2"/>
    <property type="match status" value="1"/>
</dbReference>
<evidence type="ECO:0000259" key="2">
    <source>
        <dbReference type="PROSITE" id="PS50279"/>
    </source>
</evidence>
<protein>
    <recommendedName>
        <fullName evidence="2">BPTI/Kunitz inhibitor domain-containing protein</fullName>
    </recommendedName>
</protein>
<dbReference type="InterPro" id="IPR002223">
    <property type="entry name" value="Kunitz_BPTI"/>
</dbReference>
<sequence>MHSILANPCPDVRCGPNARCEAGKCVCDQGYEGDAEKGCRPIKLGQPYPMLSLFIHSILFVVFTQCLPEIFAAPDVQLAIHFVFSELSNRDPCELPFETGRCRAYVRRFGYNPRTGRCETFTYGGCEGNGNNFETEQDCMARCEEKTSGKMPLSLAIFTCLINTDSYCLPRLRSLHIYVTSVGKGMYSSSNGPSVLKITLRYRSLVALSEHAVIRSRCLSSYVNHRKHTIASSVLTSILLLGNEKRHFSCSTFIYRKLPN</sequence>
<reference evidence="3 4" key="1">
    <citation type="submission" date="2018-11" db="EMBL/GenBank/DDBJ databases">
        <authorList>
            <consortium name="Pathogen Informatics"/>
        </authorList>
    </citation>
    <scope>NUCLEOTIDE SEQUENCE [LARGE SCALE GENOMIC DNA]</scope>
    <source>
        <strain evidence="3 4">NST_G2</strain>
    </source>
</reference>
<dbReference type="PRINTS" id="PR00759">
    <property type="entry name" value="BASICPTASE"/>
</dbReference>
<proteinExistence type="predicted"/>
<keyword evidence="1" id="KW-1015">Disulfide bond</keyword>
<dbReference type="EMBL" id="UYSU01035893">
    <property type="protein sequence ID" value="VDL96852.1"/>
    <property type="molecule type" value="Genomic_DNA"/>
</dbReference>
<dbReference type="PANTHER" id="PTHR10083:SF374">
    <property type="entry name" value="BPTI_KUNITZ INHIBITOR DOMAIN-CONTAINING PROTEIN"/>
    <property type="match status" value="1"/>
</dbReference>
<dbReference type="PROSITE" id="PS00280">
    <property type="entry name" value="BPTI_KUNITZ_1"/>
    <property type="match status" value="1"/>
</dbReference>
<evidence type="ECO:0000313" key="3">
    <source>
        <dbReference type="EMBL" id="VDL96852.1"/>
    </source>
</evidence>
<dbReference type="GO" id="GO:0005615">
    <property type="term" value="C:extracellular space"/>
    <property type="evidence" value="ECO:0007669"/>
    <property type="project" value="TreeGrafter"/>
</dbReference>
<dbReference type="Pfam" id="PF00014">
    <property type="entry name" value="Kunitz_BPTI"/>
    <property type="match status" value="1"/>
</dbReference>
<feature type="domain" description="BPTI/Kunitz inhibitor" evidence="2">
    <location>
        <begin position="93"/>
        <end position="143"/>
    </location>
</feature>
<dbReference type="OrthoDB" id="4473401at2759"/>